<reference evidence="1 2" key="1">
    <citation type="submission" date="2019-03" db="EMBL/GenBank/DDBJ databases">
        <authorList>
            <person name="Liu G."/>
        </authorList>
    </citation>
    <scope>NUCLEOTIDE SEQUENCE [LARGE SCALE GENOMIC DNA]</scope>
    <source>
        <strain evidence="1 2">DSM 19099</strain>
    </source>
</reference>
<proteinExistence type="predicted"/>
<comment type="caution">
    <text evidence="1">The sequence shown here is derived from an EMBL/GenBank/DDBJ whole genome shotgun (WGS) entry which is preliminary data.</text>
</comment>
<dbReference type="InterPro" id="IPR029063">
    <property type="entry name" value="SAM-dependent_MTases_sf"/>
</dbReference>
<dbReference type="RefSeq" id="WP_095149517.1">
    <property type="nucleotide sequence ID" value="NZ_LDIM01000006.1"/>
</dbReference>
<dbReference type="GO" id="GO:0032259">
    <property type="term" value="P:methylation"/>
    <property type="evidence" value="ECO:0007669"/>
    <property type="project" value="UniProtKB-KW"/>
</dbReference>
<evidence type="ECO:0000313" key="2">
    <source>
        <dbReference type="Proteomes" id="UP000298210"/>
    </source>
</evidence>
<accession>A0A4Y7WLJ1</accession>
<dbReference type="GO" id="GO:0008168">
    <property type="term" value="F:methyltransferase activity"/>
    <property type="evidence" value="ECO:0007669"/>
    <property type="project" value="UniProtKB-KW"/>
</dbReference>
<dbReference type="Proteomes" id="UP000298210">
    <property type="component" value="Unassembled WGS sequence"/>
</dbReference>
<name>A0A4Y7WLJ1_9BACI</name>
<protein>
    <submittedName>
        <fullName evidence="1">SAM-dependent methyltransferase</fullName>
    </submittedName>
</protein>
<organism evidence="1 2">
    <name type="scientific">Shouchella lehensis</name>
    <dbReference type="NCBI Taxonomy" id="300825"/>
    <lineage>
        <taxon>Bacteria</taxon>
        <taxon>Bacillati</taxon>
        <taxon>Bacillota</taxon>
        <taxon>Bacilli</taxon>
        <taxon>Bacillales</taxon>
        <taxon>Bacillaceae</taxon>
        <taxon>Shouchella</taxon>
    </lineage>
</organism>
<dbReference type="EMBL" id="SNUX01000002">
    <property type="protein sequence ID" value="TES49438.1"/>
    <property type="molecule type" value="Genomic_DNA"/>
</dbReference>
<gene>
    <name evidence="1" type="ORF">E2L03_08175</name>
</gene>
<dbReference type="SUPFAM" id="SSF53335">
    <property type="entry name" value="S-adenosyl-L-methionine-dependent methyltransferases"/>
    <property type="match status" value="1"/>
</dbReference>
<dbReference type="Gene3D" id="3.40.50.150">
    <property type="entry name" value="Vaccinia Virus protein VP39"/>
    <property type="match status" value="1"/>
</dbReference>
<keyword evidence="1" id="KW-0808">Transferase</keyword>
<evidence type="ECO:0000313" key="1">
    <source>
        <dbReference type="EMBL" id="TES49438.1"/>
    </source>
</evidence>
<dbReference type="AlphaFoldDB" id="A0A4Y7WLJ1"/>
<keyword evidence="1" id="KW-0489">Methyltransferase</keyword>
<sequence length="185" mass="21242">MTRNQKTKIVVGAGEYHNNPGWLHLQKDELNLIKREDWLTHFEPSSLSVILAEHVWEHLTIEEGIQAAALCYEFLKPGGYVRCAVPDRYFPNEAYQTAVQIGGPGPLDHPASSHKVVHTYHTLSSLFETAGFRISLLEYHDEKGQFHQNDWNKEDGMIYRSKQFDHRNESGTLQFVSLLLDARKP</sequence>